<dbReference type="SUPFAM" id="SSF52540">
    <property type="entry name" value="P-loop containing nucleoside triphosphate hydrolases"/>
    <property type="match status" value="1"/>
</dbReference>
<keyword evidence="7" id="KW-1185">Reference proteome</keyword>
<dbReference type="PROSITE" id="PS50893">
    <property type="entry name" value="ABC_TRANSPORTER_2"/>
    <property type="match status" value="1"/>
</dbReference>
<feature type="domain" description="ABC transporter" evidence="5">
    <location>
        <begin position="12"/>
        <end position="239"/>
    </location>
</feature>
<sequence>MASERDEAAPGLRVHGLSVALGGRPVLRDLSFDVPKGTVTVVVAPSGSGKSTLLRCCNRLLQPDGGTVLLDGADVDGIEACALRRRVGLVGQVPVMLPGTVRDNLAYGLTERDDSGDAALARALAAAGLDASFLDRPADELSGGERARVTLARALTRGPELLLLDEPTAALDAAAAGHVGETLRRLAGDGLGVLAATHDLGFAAAVADRAITLRDGRAVTGTPEEILGGADAERGAERR</sequence>
<dbReference type="PANTHER" id="PTHR43423">
    <property type="entry name" value="ABC TRANSPORTER I FAMILY MEMBER 17"/>
    <property type="match status" value="1"/>
</dbReference>
<name>A0ABU4HK89_9ACTN</name>
<reference evidence="6 7" key="2">
    <citation type="submission" date="2023-10" db="EMBL/GenBank/DDBJ databases">
        <authorList>
            <person name="Han X.F."/>
        </authorList>
    </citation>
    <scope>NUCLEOTIDE SEQUENCE [LARGE SCALE GENOMIC DNA]</scope>
    <source>
        <strain evidence="6 7">KCTC 39840</strain>
    </source>
</reference>
<dbReference type="InterPro" id="IPR003593">
    <property type="entry name" value="AAA+_ATPase"/>
</dbReference>
<keyword evidence="3 6" id="KW-0067">ATP-binding</keyword>
<dbReference type="InterPro" id="IPR003439">
    <property type="entry name" value="ABC_transporter-like_ATP-bd"/>
</dbReference>
<evidence type="ECO:0000313" key="6">
    <source>
        <dbReference type="EMBL" id="MDW5593717.1"/>
    </source>
</evidence>
<dbReference type="Pfam" id="PF00005">
    <property type="entry name" value="ABC_tran"/>
    <property type="match status" value="1"/>
</dbReference>
<gene>
    <name evidence="6" type="ORF">R7226_05190</name>
</gene>
<keyword evidence="2" id="KW-0547">Nucleotide-binding</keyword>
<evidence type="ECO:0000313" key="7">
    <source>
        <dbReference type="Proteomes" id="UP001284601"/>
    </source>
</evidence>
<protein>
    <submittedName>
        <fullName evidence="6">ABC transporter ATP-binding protein</fullName>
    </submittedName>
</protein>
<reference evidence="7" key="1">
    <citation type="submission" date="2023-07" db="EMBL/GenBank/DDBJ databases">
        <title>Conexibacter stalactiti sp. nov., isolated from stalactites in a lava cave and emended description of the genus Conexibacter.</title>
        <authorList>
            <person name="Lee S.D."/>
        </authorList>
    </citation>
    <scope>NUCLEOTIDE SEQUENCE [LARGE SCALE GENOMIC DNA]</scope>
    <source>
        <strain evidence="7">KCTC 39840</strain>
    </source>
</reference>
<keyword evidence="4" id="KW-1278">Translocase</keyword>
<dbReference type="InterPro" id="IPR017871">
    <property type="entry name" value="ABC_transporter-like_CS"/>
</dbReference>
<evidence type="ECO:0000256" key="2">
    <source>
        <dbReference type="ARBA" id="ARBA00022741"/>
    </source>
</evidence>
<accession>A0ABU4HK89</accession>
<dbReference type="InterPro" id="IPR027417">
    <property type="entry name" value="P-loop_NTPase"/>
</dbReference>
<dbReference type="RefSeq" id="WP_318595976.1">
    <property type="nucleotide sequence ID" value="NZ_JAWSTH010000008.1"/>
</dbReference>
<evidence type="ECO:0000256" key="3">
    <source>
        <dbReference type="ARBA" id="ARBA00022840"/>
    </source>
</evidence>
<evidence type="ECO:0000256" key="1">
    <source>
        <dbReference type="ARBA" id="ARBA00022448"/>
    </source>
</evidence>
<dbReference type="Gene3D" id="3.40.50.300">
    <property type="entry name" value="P-loop containing nucleotide triphosphate hydrolases"/>
    <property type="match status" value="1"/>
</dbReference>
<organism evidence="6 7">
    <name type="scientific">Conexibacter stalactiti</name>
    <dbReference type="NCBI Taxonomy" id="1940611"/>
    <lineage>
        <taxon>Bacteria</taxon>
        <taxon>Bacillati</taxon>
        <taxon>Actinomycetota</taxon>
        <taxon>Thermoleophilia</taxon>
        <taxon>Solirubrobacterales</taxon>
        <taxon>Conexibacteraceae</taxon>
        <taxon>Conexibacter</taxon>
    </lineage>
</organism>
<dbReference type="PROSITE" id="PS00211">
    <property type="entry name" value="ABC_TRANSPORTER_1"/>
    <property type="match status" value="1"/>
</dbReference>
<proteinExistence type="predicted"/>
<comment type="caution">
    <text evidence="6">The sequence shown here is derived from an EMBL/GenBank/DDBJ whole genome shotgun (WGS) entry which is preliminary data.</text>
</comment>
<dbReference type="SMART" id="SM00382">
    <property type="entry name" value="AAA"/>
    <property type="match status" value="1"/>
</dbReference>
<dbReference type="PANTHER" id="PTHR43423:SF1">
    <property type="entry name" value="ABC TRANSPORTER I FAMILY MEMBER 17"/>
    <property type="match status" value="1"/>
</dbReference>
<dbReference type="Proteomes" id="UP001284601">
    <property type="component" value="Unassembled WGS sequence"/>
</dbReference>
<evidence type="ECO:0000259" key="5">
    <source>
        <dbReference type="PROSITE" id="PS50893"/>
    </source>
</evidence>
<keyword evidence="1" id="KW-0813">Transport</keyword>
<evidence type="ECO:0000256" key="4">
    <source>
        <dbReference type="ARBA" id="ARBA00022967"/>
    </source>
</evidence>
<dbReference type="EMBL" id="JAWSTH010000008">
    <property type="protein sequence ID" value="MDW5593717.1"/>
    <property type="molecule type" value="Genomic_DNA"/>
</dbReference>
<dbReference type="GO" id="GO:0005524">
    <property type="term" value="F:ATP binding"/>
    <property type="evidence" value="ECO:0007669"/>
    <property type="project" value="UniProtKB-KW"/>
</dbReference>